<proteinExistence type="predicted"/>
<feature type="compositionally biased region" description="Basic and acidic residues" evidence="1">
    <location>
        <begin position="278"/>
        <end position="289"/>
    </location>
</feature>
<evidence type="ECO:0000313" key="3">
    <source>
        <dbReference type="Proteomes" id="UP000317093"/>
    </source>
</evidence>
<dbReference type="Proteomes" id="UP000317093">
    <property type="component" value="Chromosome"/>
</dbReference>
<keyword evidence="3" id="KW-1185">Reference proteome</keyword>
<reference evidence="2 3" key="1">
    <citation type="submission" date="2019-02" db="EMBL/GenBank/DDBJ databases">
        <title>Deep-cultivation of Planctomycetes and their phenomic and genomic characterization uncovers novel biology.</title>
        <authorList>
            <person name="Wiegand S."/>
            <person name="Jogler M."/>
            <person name="Boedeker C."/>
            <person name="Pinto D."/>
            <person name="Vollmers J."/>
            <person name="Rivas-Marin E."/>
            <person name="Kohn T."/>
            <person name="Peeters S.H."/>
            <person name="Heuer A."/>
            <person name="Rast P."/>
            <person name="Oberbeckmann S."/>
            <person name="Bunk B."/>
            <person name="Jeske O."/>
            <person name="Meyerdierks A."/>
            <person name="Storesund J.E."/>
            <person name="Kallscheuer N."/>
            <person name="Luecker S."/>
            <person name="Lage O.M."/>
            <person name="Pohl T."/>
            <person name="Merkel B.J."/>
            <person name="Hornburger P."/>
            <person name="Mueller R.-W."/>
            <person name="Bruemmer F."/>
            <person name="Labrenz M."/>
            <person name="Spormann A.M."/>
            <person name="Op den Camp H."/>
            <person name="Overmann J."/>
            <person name="Amann R."/>
            <person name="Jetten M.S.M."/>
            <person name="Mascher T."/>
            <person name="Medema M.H."/>
            <person name="Devos D.P."/>
            <person name="Kaster A.-K."/>
            <person name="Ovreas L."/>
            <person name="Rohde M."/>
            <person name="Galperin M.Y."/>
            <person name="Jogler C."/>
        </authorList>
    </citation>
    <scope>NUCLEOTIDE SEQUENCE [LARGE SCALE GENOMIC DNA]</scope>
    <source>
        <strain evidence="2 3">Pan216</strain>
    </source>
</reference>
<feature type="compositionally biased region" description="Basic residues" evidence="1">
    <location>
        <begin position="255"/>
        <end position="273"/>
    </location>
</feature>
<evidence type="ECO:0000256" key="1">
    <source>
        <dbReference type="SAM" id="MobiDB-lite"/>
    </source>
</evidence>
<feature type="region of interest" description="Disordered" evidence="1">
    <location>
        <begin position="253"/>
        <end position="289"/>
    </location>
</feature>
<organism evidence="2 3">
    <name type="scientific">Kolteria novifilia</name>
    <dbReference type="NCBI Taxonomy" id="2527975"/>
    <lineage>
        <taxon>Bacteria</taxon>
        <taxon>Pseudomonadati</taxon>
        <taxon>Planctomycetota</taxon>
        <taxon>Planctomycetia</taxon>
        <taxon>Kolteriales</taxon>
        <taxon>Kolteriaceae</taxon>
        <taxon>Kolteria</taxon>
    </lineage>
</organism>
<evidence type="ECO:0000313" key="2">
    <source>
        <dbReference type="EMBL" id="QDU63927.1"/>
    </source>
</evidence>
<gene>
    <name evidence="2" type="ORF">Pan216_48080</name>
</gene>
<name>A0A518BAF9_9BACT</name>
<dbReference type="KEGG" id="knv:Pan216_48080"/>
<sequence length="289" mass="32014">MTKLWRRSRQVLSLLLGLVALGAWGTTTARGQNRSSRQRQEGPTRLVRGTLVEVGSRGVVLKPSDGFGTTSVPADRNTELRVLGLPTEEMLVKGATAEVSGDVTPDYVIRDAQVMIDYGTRRRVRTSGGSYYMRKASRAEGTIPVVIVGTILGTDPLRIKANNSIRTRYYFAEDVGQDNVINRTYDFPSIGKTFAVELERDEKGKFENVYVDLGPNSQFSKPDDHVVARVDADTGIARSVTIYREEPVDLEALGLKKKSKSRRSRTRSTRPSKSKSTPKSEEESDAKDN</sequence>
<dbReference type="AlphaFoldDB" id="A0A518BAF9"/>
<dbReference type="RefSeq" id="WP_145261764.1">
    <property type="nucleotide sequence ID" value="NZ_CP036279.1"/>
</dbReference>
<dbReference type="EMBL" id="CP036279">
    <property type="protein sequence ID" value="QDU63927.1"/>
    <property type="molecule type" value="Genomic_DNA"/>
</dbReference>
<accession>A0A518BAF9</accession>
<protein>
    <submittedName>
        <fullName evidence="2">Uncharacterized protein</fullName>
    </submittedName>
</protein>